<organism evidence="5 6">
    <name type="scientific">Hymenobacter aranciens</name>
    <dbReference type="NCBI Taxonomy" id="3063996"/>
    <lineage>
        <taxon>Bacteria</taxon>
        <taxon>Pseudomonadati</taxon>
        <taxon>Bacteroidota</taxon>
        <taxon>Cytophagia</taxon>
        <taxon>Cytophagales</taxon>
        <taxon>Hymenobacteraceae</taxon>
        <taxon>Hymenobacter</taxon>
    </lineage>
</organism>
<keyword evidence="2" id="KW-0597">Phosphoprotein</keyword>
<feature type="domain" description="Response regulatory" evidence="3">
    <location>
        <begin position="9"/>
        <end position="127"/>
    </location>
</feature>
<evidence type="ECO:0000313" key="5">
    <source>
        <dbReference type="EMBL" id="MDO7874415.1"/>
    </source>
</evidence>
<dbReference type="RefSeq" id="WP_305005727.1">
    <property type="nucleotide sequence ID" value="NZ_JAUQSY010000003.1"/>
</dbReference>
<comment type="caution">
    <text evidence="5">The sequence shown here is derived from an EMBL/GenBank/DDBJ whole genome shotgun (WGS) entry which is preliminary data.</text>
</comment>
<evidence type="ECO:0000256" key="1">
    <source>
        <dbReference type="ARBA" id="ARBA00023125"/>
    </source>
</evidence>
<dbReference type="Pfam" id="PF04397">
    <property type="entry name" value="LytTR"/>
    <property type="match status" value="1"/>
</dbReference>
<reference evidence="5" key="1">
    <citation type="submission" date="2023-07" db="EMBL/GenBank/DDBJ databases">
        <authorList>
            <person name="Kim M.K."/>
        </authorList>
    </citation>
    <scope>NUCLEOTIDE SEQUENCE</scope>
    <source>
        <strain evidence="5">ASUV-10-1</strain>
    </source>
</reference>
<proteinExistence type="predicted"/>
<dbReference type="PROSITE" id="PS50110">
    <property type="entry name" value="RESPONSE_REGULATORY"/>
    <property type="match status" value="1"/>
</dbReference>
<dbReference type="PANTHER" id="PTHR48111">
    <property type="entry name" value="REGULATOR OF RPOS"/>
    <property type="match status" value="1"/>
</dbReference>
<evidence type="ECO:0000259" key="4">
    <source>
        <dbReference type="PROSITE" id="PS50930"/>
    </source>
</evidence>
<dbReference type="Gene3D" id="2.40.50.1020">
    <property type="entry name" value="LytTr DNA-binding domain"/>
    <property type="match status" value="1"/>
</dbReference>
<keyword evidence="1" id="KW-0238">DNA-binding</keyword>
<dbReference type="InterPro" id="IPR039420">
    <property type="entry name" value="WalR-like"/>
</dbReference>
<accession>A0ABT9B861</accession>
<gene>
    <name evidence="5" type="ORF">Q5H93_06695</name>
</gene>
<dbReference type="Pfam" id="PF00072">
    <property type="entry name" value="Response_reg"/>
    <property type="match status" value="1"/>
</dbReference>
<name>A0ABT9B861_9BACT</name>
<dbReference type="SUPFAM" id="SSF52172">
    <property type="entry name" value="CheY-like"/>
    <property type="match status" value="1"/>
</dbReference>
<dbReference type="EMBL" id="JAUQSY010000003">
    <property type="protein sequence ID" value="MDO7874415.1"/>
    <property type="molecule type" value="Genomic_DNA"/>
</dbReference>
<dbReference type="InterPro" id="IPR007492">
    <property type="entry name" value="LytTR_DNA-bd_dom"/>
</dbReference>
<keyword evidence="6" id="KW-1185">Reference proteome</keyword>
<feature type="domain" description="HTH LytTR-type" evidence="4">
    <location>
        <begin position="167"/>
        <end position="268"/>
    </location>
</feature>
<dbReference type="PANTHER" id="PTHR48111:SF69">
    <property type="entry name" value="RESPONSE REGULATOR RECEIVER"/>
    <property type="match status" value="1"/>
</dbReference>
<dbReference type="SMART" id="SM00850">
    <property type="entry name" value="LytTR"/>
    <property type="match status" value="1"/>
</dbReference>
<dbReference type="Proteomes" id="UP001176429">
    <property type="component" value="Unassembled WGS sequence"/>
</dbReference>
<dbReference type="PROSITE" id="PS50930">
    <property type="entry name" value="HTH_LYTTR"/>
    <property type="match status" value="1"/>
</dbReference>
<dbReference type="SMART" id="SM00448">
    <property type="entry name" value="REC"/>
    <property type="match status" value="1"/>
</dbReference>
<evidence type="ECO:0000313" key="6">
    <source>
        <dbReference type="Proteomes" id="UP001176429"/>
    </source>
</evidence>
<evidence type="ECO:0000259" key="3">
    <source>
        <dbReference type="PROSITE" id="PS50110"/>
    </source>
</evidence>
<evidence type="ECO:0000256" key="2">
    <source>
        <dbReference type="PROSITE-ProRule" id="PRU00169"/>
    </source>
</evidence>
<dbReference type="Gene3D" id="3.40.50.2300">
    <property type="match status" value="1"/>
</dbReference>
<dbReference type="InterPro" id="IPR011006">
    <property type="entry name" value="CheY-like_superfamily"/>
</dbReference>
<feature type="modified residue" description="4-aspartylphosphate" evidence="2">
    <location>
        <position position="61"/>
    </location>
</feature>
<sequence length="269" mass="29182">MSFANSSLRVLIVEDEPLFADLLEEALLDLSYHVIGPAYDAAGAMALLRSTSPPPDVALLDIHLGERGPDGIELAARLLAERPLPLIFLTSQTDTESFERARQVGPAAYLVKPADAGALQRAIELAVSNFVAAHPSGSTPTADDDDHGTEGPIFTSATTGALLPNALFVKEEGLLVKVNLEEISWIVTEGKTCRLALSKGRIVSVRQPLRDISQHLPAEKFVQIQRSYLINADCIERIDPVRNIVQVSGQLLPIGRAYRDALLERLHLV</sequence>
<protein>
    <submittedName>
        <fullName evidence="5">Response regulator transcription factor</fullName>
    </submittedName>
</protein>
<dbReference type="InterPro" id="IPR001789">
    <property type="entry name" value="Sig_transdc_resp-reg_receiver"/>
</dbReference>